<feature type="compositionally biased region" description="Basic and acidic residues" evidence="1">
    <location>
        <begin position="90"/>
        <end position="101"/>
    </location>
</feature>
<gene>
    <name evidence="2" type="ORF">VTL71DRAFT_11747</name>
</gene>
<dbReference type="EMBL" id="JAZHXI010000004">
    <property type="protein sequence ID" value="KAL2072404.1"/>
    <property type="molecule type" value="Genomic_DNA"/>
</dbReference>
<feature type="region of interest" description="Disordered" evidence="1">
    <location>
        <begin position="1"/>
        <end position="21"/>
    </location>
</feature>
<organism evidence="2 3">
    <name type="scientific">Oculimacula yallundae</name>
    <dbReference type="NCBI Taxonomy" id="86028"/>
    <lineage>
        <taxon>Eukaryota</taxon>
        <taxon>Fungi</taxon>
        <taxon>Dikarya</taxon>
        <taxon>Ascomycota</taxon>
        <taxon>Pezizomycotina</taxon>
        <taxon>Leotiomycetes</taxon>
        <taxon>Helotiales</taxon>
        <taxon>Ploettnerulaceae</taxon>
        <taxon>Oculimacula</taxon>
    </lineage>
</organism>
<feature type="region of interest" description="Disordered" evidence="1">
    <location>
        <begin position="89"/>
        <end position="108"/>
    </location>
</feature>
<keyword evidence="3" id="KW-1185">Reference proteome</keyword>
<dbReference type="Proteomes" id="UP001595075">
    <property type="component" value="Unassembled WGS sequence"/>
</dbReference>
<comment type="caution">
    <text evidence="2">The sequence shown here is derived from an EMBL/GenBank/DDBJ whole genome shotgun (WGS) entry which is preliminary data.</text>
</comment>
<feature type="region of interest" description="Disordered" evidence="1">
    <location>
        <begin position="61"/>
        <end position="80"/>
    </location>
</feature>
<reference evidence="2 3" key="1">
    <citation type="journal article" date="2024" name="Commun. Biol.">
        <title>Comparative genomic analysis of thermophilic fungi reveals convergent evolutionary adaptations and gene losses.</title>
        <authorList>
            <person name="Steindorff A.S."/>
            <person name="Aguilar-Pontes M.V."/>
            <person name="Robinson A.J."/>
            <person name="Andreopoulos B."/>
            <person name="LaButti K."/>
            <person name="Kuo A."/>
            <person name="Mondo S."/>
            <person name="Riley R."/>
            <person name="Otillar R."/>
            <person name="Haridas S."/>
            <person name="Lipzen A."/>
            <person name="Grimwood J."/>
            <person name="Schmutz J."/>
            <person name="Clum A."/>
            <person name="Reid I.D."/>
            <person name="Moisan M.C."/>
            <person name="Butler G."/>
            <person name="Nguyen T.T.M."/>
            <person name="Dewar K."/>
            <person name="Conant G."/>
            <person name="Drula E."/>
            <person name="Henrissat B."/>
            <person name="Hansel C."/>
            <person name="Singer S."/>
            <person name="Hutchinson M.I."/>
            <person name="de Vries R.P."/>
            <person name="Natvig D.O."/>
            <person name="Powell A.J."/>
            <person name="Tsang A."/>
            <person name="Grigoriev I.V."/>
        </authorList>
    </citation>
    <scope>NUCLEOTIDE SEQUENCE [LARGE SCALE GENOMIC DNA]</scope>
    <source>
        <strain evidence="2 3">CBS 494.80</strain>
    </source>
</reference>
<name>A0ABR4CRB6_9HELO</name>
<evidence type="ECO:0000313" key="3">
    <source>
        <dbReference type="Proteomes" id="UP001595075"/>
    </source>
</evidence>
<evidence type="ECO:0000256" key="1">
    <source>
        <dbReference type="SAM" id="MobiDB-lite"/>
    </source>
</evidence>
<evidence type="ECO:0000313" key="2">
    <source>
        <dbReference type="EMBL" id="KAL2072404.1"/>
    </source>
</evidence>
<protein>
    <submittedName>
        <fullName evidence="2">Uncharacterized protein</fullName>
    </submittedName>
</protein>
<accession>A0ABR4CRB6</accession>
<sequence length="108" mass="12115">MAGKPEPPAGKHFCEETNSATHPLPPPLPNISLLCKAAHTFKFSADPSPDLHSSILDTRRRYIPRSNPQPDHRNKSSAALLSIPQLRLQRRPEQGGREWHIPTRRTVS</sequence>
<proteinExistence type="predicted"/>